<dbReference type="PROSITE" id="PS50088">
    <property type="entry name" value="ANK_REPEAT"/>
    <property type="match status" value="10"/>
</dbReference>
<keyword evidence="2 3" id="KW-0040">ANK repeat</keyword>
<dbReference type="Pfam" id="PF13606">
    <property type="entry name" value="Ank_3"/>
    <property type="match status" value="1"/>
</dbReference>
<evidence type="ECO:0000256" key="3">
    <source>
        <dbReference type="PROSITE-ProRule" id="PRU00023"/>
    </source>
</evidence>
<dbReference type="PANTHER" id="PTHR24189">
    <property type="entry name" value="MYOTROPHIN"/>
    <property type="match status" value="1"/>
</dbReference>
<accession>A0AAF0DDZ8</accession>
<dbReference type="PANTHER" id="PTHR24189:SF50">
    <property type="entry name" value="ANKYRIN REPEAT AND SOCS BOX PROTEIN 2"/>
    <property type="match status" value="1"/>
</dbReference>
<feature type="repeat" description="ANK" evidence="3">
    <location>
        <begin position="367"/>
        <end position="402"/>
    </location>
</feature>
<dbReference type="PROSITE" id="PS50297">
    <property type="entry name" value="ANK_REP_REGION"/>
    <property type="match status" value="6"/>
</dbReference>
<feature type="repeat" description="ANK" evidence="3">
    <location>
        <begin position="104"/>
        <end position="136"/>
    </location>
</feature>
<feature type="repeat" description="ANK" evidence="3">
    <location>
        <begin position="301"/>
        <end position="333"/>
    </location>
</feature>
<evidence type="ECO:0000313" key="5">
    <source>
        <dbReference type="Proteomes" id="UP001219355"/>
    </source>
</evidence>
<feature type="repeat" description="ANK" evidence="3">
    <location>
        <begin position="436"/>
        <end position="469"/>
    </location>
</feature>
<dbReference type="Pfam" id="PF00023">
    <property type="entry name" value="Ank"/>
    <property type="match status" value="1"/>
</dbReference>
<dbReference type="Proteomes" id="UP001219355">
    <property type="component" value="Chromosome 1"/>
</dbReference>
<evidence type="ECO:0000313" key="4">
    <source>
        <dbReference type="EMBL" id="WEW56792.1"/>
    </source>
</evidence>
<feature type="repeat" description="ANK" evidence="3">
    <location>
        <begin position="66"/>
        <end position="98"/>
    </location>
</feature>
<sequence>MEDEQVSSDHSESSGWTSYFCDSFKPACFEVTWEHSLDELPLHVAVLHDDANAVRKLLESEAFAHTNGAPIHEAIRRGNLDIVDLLLKHDAYVHIRAPDGFGELSVSAITIAVELGHVLIVQALLDAGADPAVADPGTLGIAAELGHKNVIEVLLQWSRSTRVPLDKNDALENAAREWQVNATWTILEDGVNNKNALNDALISAVDSRLWARSLIVPFYVKFETAYRTRQTSVMKMLLDAGADPNHKYHPRSHWEATMIHKLHDLNSSITPLQAAASASGSADAVKLLLERKATVDLVDKFGQSPLFYATLSNDIEIVKTLLKWGANIGERNTKLYTPLHMATQFSSPPIAILLLDRGADPVAKNANGETPLHTAAHGSFELNLETMQSLLQRGADVNERTKEGWTPLIHAVECNSETRCRFLLENGADVNATTKCNETALQRAIRHGTSVPVVNVLLEYGANLVGPNQDSALHWAVESQRPEAMVQCLLDHDVDPDVRDKYGATPLINSVKTRAFRPDWAINTSLIKLLIRKGADVGAVDNQGLSEKS</sequence>
<reference evidence="4" key="1">
    <citation type="submission" date="2023-03" db="EMBL/GenBank/DDBJ databases">
        <title>Emydomyces testavorans Genome Sequence.</title>
        <authorList>
            <person name="Hoyer L."/>
        </authorList>
    </citation>
    <scope>NUCLEOTIDE SEQUENCE</scope>
    <source>
        <strain evidence="4">16-2883</strain>
    </source>
</reference>
<feature type="repeat" description="ANK" evidence="3">
    <location>
        <begin position="403"/>
        <end position="435"/>
    </location>
</feature>
<organism evidence="4 5">
    <name type="scientific">Emydomyces testavorans</name>
    <dbReference type="NCBI Taxonomy" id="2070801"/>
    <lineage>
        <taxon>Eukaryota</taxon>
        <taxon>Fungi</taxon>
        <taxon>Dikarya</taxon>
        <taxon>Ascomycota</taxon>
        <taxon>Pezizomycotina</taxon>
        <taxon>Eurotiomycetes</taxon>
        <taxon>Eurotiomycetidae</taxon>
        <taxon>Onygenales</taxon>
        <taxon>Nannizziopsiaceae</taxon>
        <taxon>Emydomyces</taxon>
    </lineage>
</organism>
<keyword evidence="1" id="KW-0677">Repeat</keyword>
<evidence type="ECO:0000256" key="2">
    <source>
        <dbReference type="ARBA" id="ARBA00023043"/>
    </source>
</evidence>
<dbReference type="EMBL" id="CP120627">
    <property type="protein sequence ID" value="WEW56792.1"/>
    <property type="molecule type" value="Genomic_DNA"/>
</dbReference>
<keyword evidence="5" id="KW-1185">Reference proteome</keyword>
<name>A0AAF0DDZ8_9EURO</name>
<dbReference type="SUPFAM" id="SSF48403">
    <property type="entry name" value="Ankyrin repeat"/>
    <property type="match status" value="3"/>
</dbReference>
<gene>
    <name evidence="4" type="ORF">PRK78_002246</name>
</gene>
<feature type="repeat" description="ANK" evidence="3">
    <location>
        <begin position="502"/>
        <end position="542"/>
    </location>
</feature>
<dbReference type="InterPro" id="IPR036770">
    <property type="entry name" value="Ankyrin_rpt-contain_sf"/>
</dbReference>
<dbReference type="Gene3D" id="1.25.40.20">
    <property type="entry name" value="Ankyrin repeat-containing domain"/>
    <property type="match status" value="2"/>
</dbReference>
<evidence type="ECO:0008006" key="6">
    <source>
        <dbReference type="Google" id="ProtNLM"/>
    </source>
</evidence>
<dbReference type="Pfam" id="PF12796">
    <property type="entry name" value="Ank_2"/>
    <property type="match status" value="3"/>
</dbReference>
<feature type="repeat" description="ANK" evidence="3">
    <location>
        <begin position="267"/>
        <end position="300"/>
    </location>
</feature>
<dbReference type="InterPro" id="IPR002110">
    <property type="entry name" value="Ankyrin_rpt"/>
</dbReference>
<dbReference type="InterPro" id="IPR050745">
    <property type="entry name" value="Multifunctional_regulatory"/>
</dbReference>
<evidence type="ECO:0000256" key="1">
    <source>
        <dbReference type="ARBA" id="ARBA00022737"/>
    </source>
</evidence>
<dbReference type="AlphaFoldDB" id="A0AAF0DDZ8"/>
<protein>
    <recommendedName>
        <fullName evidence="6">Ankyrin</fullName>
    </recommendedName>
</protein>
<proteinExistence type="predicted"/>
<feature type="repeat" description="ANK" evidence="3">
    <location>
        <begin position="334"/>
        <end position="366"/>
    </location>
</feature>
<feature type="repeat" description="ANK" evidence="3">
    <location>
        <begin position="468"/>
        <end position="501"/>
    </location>
</feature>
<dbReference type="SMART" id="SM00248">
    <property type="entry name" value="ANK"/>
    <property type="match status" value="12"/>
</dbReference>